<reference evidence="4 5" key="1">
    <citation type="journal article" date="2014" name="Genome Biol. Evol.">
        <title>The genome of the myxosporean Thelohanellus kitauei shows adaptations to nutrient acquisition within its fish host.</title>
        <authorList>
            <person name="Yang Y."/>
            <person name="Xiong J."/>
            <person name="Zhou Z."/>
            <person name="Huo F."/>
            <person name="Miao W."/>
            <person name="Ran C."/>
            <person name="Liu Y."/>
            <person name="Zhang J."/>
            <person name="Feng J."/>
            <person name="Wang M."/>
            <person name="Wang M."/>
            <person name="Wang L."/>
            <person name="Yao B."/>
        </authorList>
    </citation>
    <scope>NUCLEOTIDE SEQUENCE [LARGE SCALE GENOMIC DNA]</scope>
    <source>
        <strain evidence="4">Wuqing</strain>
    </source>
</reference>
<feature type="transmembrane region" description="Helical" evidence="2">
    <location>
        <begin position="12"/>
        <end position="31"/>
    </location>
</feature>
<comment type="caution">
    <text evidence="4">The sequence shown here is derived from an EMBL/GenBank/DDBJ whole genome shotgun (WGS) entry which is preliminary data.</text>
</comment>
<dbReference type="PANTHER" id="PTHR11909">
    <property type="entry name" value="CASEIN KINASE-RELATED"/>
    <property type="match status" value="1"/>
</dbReference>
<proteinExistence type="predicted"/>
<dbReference type="SMART" id="SM00220">
    <property type="entry name" value="S_TKc"/>
    <property type="match status" value="1"/>
</dbReference>
<dbReference type="FunFam" id="1.10.510.10:FF:001123">
    <property type="entry name" value="CK1/CK1/CK1-D protein kinase"/>
    <property type="match status" value="1"/>
</dbReference>
<dbReference type="InterPro" id="IPR050235">
    <property type="entry name" value="CK1_Ser-Thr_kinase"/>
</dbReference>
<dbReference type="InterPro" id="IPR011009">
    <property type="entry name" value="Kinase-like_dom_sf"/>
</dbReference>
<keyword evidence="2" id="KW-1133">Transmembrane helix</keyword>
<dbReference type="EMBL" id="JWZT01001086">
    <property type="protein sequence ID" value="KII72840.1"/>
    <property type="molecule type" value="Genomic_DNA"/>
</dbReference>
<sequence length="279" mass="32380">MSTINSSTAIHINVIFILPAAGFAKIFYFGMVDKNYVMVMDLLGLSLEDLFDMCSRRFSVYTVMEIARQIFHLVSIIHSKGLLHRDIKPENFLIGRSSNHFEDIYMVDFGLSKEYIDPTTHKHVPFREHKSLTGTARYMSINTHLAREQSRRDDLEAVCYVLIYFLRAPLPWQGLKADNLKDRYNNICQVKRDTSIEALCDGLPREFPAALKYCKELEFGQDPDYGYLNMLFESYIRKNYKDPKPSCDWVHIMKSKRISCESISTNSFRTALQSENPKV</sequence>
<dbReference type="CDD" id="cd14016">
    <property type="entry name" value="STKc_CK1"/>
    <property type="match status" value="1"/>
</dbReference>
<dbReference type="Pfam" id="PF00069">
    <property type="entry name" value="Pkinase"/>
    <property type="match status" value="1"/>
</dbReference>
<keyword evidence="4" id="KW-0808">Transferase</keyword>
<name>A0A0C2N916_THEKT</name>
<dbReference type="PROSITE" id="PS00108">
    <property type="entry name" value="PROTEIN_KINASE_ST"/>
    <property type="match status" value="1"/>
</dbReference>
<organism evidence="4 5">
    <name type="scientific">Thelohanellus kitauei</name>
    <name type="common">Myxosporean</name>
    <dbReference type="NCBI Taxonomy" id="669202"/>
    <lineage>
        <taxon>Eukaryota</taxon>
        <taxon>Metazoa</taxon>
        <taxon>Cnidaria</taxon>
        <taxon>Myxozoa</taxon>
        <taxon>Myxosporea</taxon>
        <taxon>Bivalvulida</taxon>
        <taxon>Platysporina</taxon>
        <taxon>Myxobolidae</taxon>
        <taxon>Thelohanellus</taxon>
    </lineage>
</organism>
<keyword evidence="2" id="KW-0472">Membrane</keyword>
<dbReference type="GO" id="GO:0005524">
    <property type="term" value="F:ATP binding"/>
    <property type="evidence" value="ECO:0007669"/>
    <property type="project" value="InterPro"/>
</dbReference>
<gene>
    <name evidence="4" type="ORF">RF11_04798</name>
</gene>
<dbReference type="OMA" id="TPFCASI"/>
<dbReference type="InterPro" id="IPR008271">
    <property type="entry name" value="Ser/Thr_kinase_AS"/>
</dbReference>
<dbReference type="Gene3D" id="1.10.510.10">
    <property type="entry name" value="Transferase(Phosphotransferase) domain 1"/>
    <property type="match status" value="1"/>
</dbReference>
<dbReference type="AlphaFoldDB" id="A0A0C2N916"/>
<keyword evidence="4" id="KW-0418">Kinase</keyword>
<dbReference type="PROSITE" id="PS50011">
    <property type="entry name" value="PROTEIN_KINASE_DOM"/>
    <property type="match status" value="1"/>
</dbReference>
<protein>
    <recommendedName>
        <fullName evidence="1">non-specific serine/threonine protein kinase</fullName>
        <ecNumber evidence="1">2.7.11.1</ecNumber>
    </recommendedName>
</protein>
<accession>A0A0C2N916</accession>
<evidence type="ECO:0000313" key="4">
    <source>
        <dbReference type="EMBL" id="KII72840.1"/>
    </source>
</evidence>
<evidence type="ECO:0000256" key="1">
    <source>
        <dbReference type="ARBA" id="ARBA00012513"/>
    </source>
</evidence>
<dbReference type="Proteomes" id="UP000031668">
    <property type="component" value="Unassembled WGS sequence"/>
</dbReference>
<dbReference type="EC" id="2.7.11.1" evidence="1"/>
<dbReference type="InterPro" id="IPR000719">
    <property type="entry name" value="Prot_kinase_dom"/>
</dbReference>
<dbReference type="OrthoDB" id="5800476at2759"/>
<dbReference type="GO" id="GO:0004674">
    <property type="term" value="F:protein serine/threonine kinase activity"/>
    <property type="evidence" value="ECO:0007669"/>
    <property type="project" value="UniProtKB-EC"/>
</dbReference>
<evidence type="ECO:0000259" key="3">
    <source>
        <dbReference type="PROSITE" id="PS50011"/>
    </source>
</evidence>
<evidence type="ECO:0000313" key="5">
    <source>
        <dbReference type="Proteomes" id="UP000031668"/>
    </source>
</evidence>
<dbReference type="SUPFAM" id="SSF56112">
    <property type="entry name" value="Protein kinase-like (PK-like)"/>
    <property type="match status" value="1"/>
</dbReference>
<evidence type="ECO:0000256" key="2">
    <source>
        <dbReference type="SAM" id="Phobius"/>
    </source>
</evidence>
<keyword evidence="2" id="KW-0812">Transmembrane</keyword>
<feature type="domain" description="Protein kinase" evidence="3">
    <location>
        <begin position="1"/>
        <end position="236"/>
    </location>
</feature>
<keyword evidence="5" id="KW-1185">Reference proteome</keyword>